<dbReference type="Proteomes" id="UP001231649">
    <property type="component" value="Chromosome 3"/>
</dbReference>
<reference evidence="1" key="1">
    <citation type="submission" date="2023-03" db="EMBL/GenBank/DDBJ databases">
        <title>Chromosome-level genomes of two armyworms, Mythimna separata and Mythimna loreyi, provide insights into the biosynthesis and reception of sex pheromones.</title>
        <authorList>
            <person name="Zhao H."/>
        </authorList>
    </citation>
    <scope>NUCLEOTIDE SEQUENCE</scope>
    <source>
        <strain evidence="1">BeijingLab</strain>
    </source>
</reference>
<dbReference type="EMBL" id="CM056779">
    <property type="protein sequence ID" value="KAJ8719513.1"/>
    <property type="molecule type" value="Genomic_DNA"/>
</dbReference>
<protein>
    <submittedName>
        <fullName evidence="1">Uncharacterized protein</fullName>
    </submittedName>
</protein>
<gene>
    <name evidence="1" type="ORF">PYW08_011688</name>
</gene>
<comment type="caution">
    <text evidence="1">The sequence shown here is derived from an EMBL/GenBank/DDBJ whole genome shotgun (WGS) entry which is preliminary data.</text>
</comment>
<name>A0ACC2QL53_9NEOP</name>
<evidence type="ECO:0000313" key="2">
    <source>
        <dbReference type="Proteomes" id="UP001231649"/>
    </source>
</evidence>
<proteinExistence type="predicted"/>
<keyword evidence="2" id="KW-1185">Reference proteome</keyword>
<organism evidence="1 2">
    <name type="scientific">Mythimna loreyi</name>
    <dbReference type="NCBI Taxonomy" id="667449"/>
    <lineage>
        <taxon>Eukaryota</taxon>
        <taxon>Metazoa</taxon>
        <taxon>Ecdysozoa</taxon>
        <taxon>Arthropoda</taxon>
        <taxon>Hexapoda</taxon>
        <taxon>Insecta</taxon>
        <taxon>Pterygota</taxon>
        <taxon>Neoptera</taxon>
        <taxon>Endopterygota</taxon>
        <taxon>Lepidoptera</taxon>
        <taxon>Glossata</taxon>
        <taxon>Ditrysia</taxon>
        <taxon>Noctuoidea</taxon>
        <taxon>Noctuidae</taxon>
        <taxon>Noctuinae</taxon>
        <taxon>Hadenini</taxon>
        <taxon>Mythimna</taxon>
    </lineage>
</organism>
<sequence>MGSVYELFIVFVIIGHTAAITEARLLDPIRNIFSPVRSRSQARQNTKTDEWFSQFRVSSHKMKTIEPSDFDPNSPVITNTPDLSYPLTEFDTDRGHGYMPISPLFEVANVAIKTSTERPKPPPKSEKKCKDSKTQPKCEEKCKDSKAPLECPKKCNDPKELSECKCDPKKPECLIKPKTMNKDRFEPINNSREQSTIGPIKAKMPVDDTHNSKLPSDGLKFELPLNDGPYNSELPSDRLSNTKLPPDGPYKPELPYDHISDSKSPSDNTQQIPKLPFDHTSDSNILSVGLSKSKLPSDHTYDSKLHSAGTFDSRLPSGDSSISKLPSDGPFNSGLPDDTVSSSKFPSDDPYNSKIFSVNGSSNSVSPPADSYNLDKLYHNLNKPKMPSSHRNDPYNLDKLSHSLSKSKLFSHYSSNQSTDSPYYFASSSNGPYNTESQSEAPYNSELPPESPYNPESPSEDLYNSESPSDGSYNSELSSEDPYNSESSSDNLYNSELPSEGPYNFESPSDGPYNSELPPEKSYKPELPSDSPYNFKLPSSGPYNPEWSSESPYNSRLPSNHLISFKLPSDDQSYSRLLPVSPDSKISSNSPYNLKLLSGDRSLQYHIPNIPNLLNDFSKSVLHSGDSNNRFVIGMLPTKNKEKPVESSTQDIDYDQLVLQKFPEALELLDELRRLNKLRQQNKANEHKKYIENIKGKNRNEYDNTGNAGSMPQSSNVKNYDKEEIAALLKPEGLFRPAVRKLTKGKSYYQAQPVRPENEISNSNETVYFID</sequence>
<evidence type="ECO:0000313" key="1">
    <source>
        <dbReference type="EMBL" id="KAJ8719513.1"/>
    </source>
</evidence>
<accession>A0ACC2QL53</accession>